<feature type="transmembrane region" description="Helical" evidence="1">
    <location>
        <begin position="12"/>
        <end position="30"/>
    </location>
</feature>
<organism evidence="2 3">
    <name type="scientific">Hymenobacter frigidus</name>
    <dbReference type="NCBI Taxonomy" id="1524095"/>
    <lineage>
        <taxon>Bacteria</taxon>
        <taxon>Pseudomonadati</taxon>
        <taxon>Bacteroidota</taxon>
        <taxon>Cytophagia</taxon>
        <taxon>Cytophagales</taxon>
        <taxon>Hymenobacteraceae</taxon>
        <taxon>Hymenobacter</taxon>
    </lineage>
</organism>
<feature type="transmembrane region" description="Helical" evidence="1">
    <location>
        <begin position="136"/>
        <end position="156"/>
    </location>
</feature>
<evidence type="ECO:0008006" key="4">
    <source>
        <dbReference type="Google" id="ProtNLM"/>
    </source>
</evidence>
<keyword evidence="1" id="KW-0472">Membrane</keyword>
<keyword evidence="1" id="KW-1133">Transmembrane helix</keyword>
<name>A0ABQ2A0U5_9BACT</name>
<feature type="transmembrane region" description="Helical" evidence="1">
    <location>
        <begin position="232"/>
        <end position="250"/>
    </location>
</feature>
<keyword evidence="1" id="KW-0812">Transmembrane</keyword>
<evidence type="ECO:0000256" key="1">
    <source>
        <dbReference type="SAM" id="Phobius"/>
    </source>
</evidence>
<feature type="transmembrane region" description="Helical" evidence="1">
    <location>
        <begin position="396"/>
        <end position="413"/>
    </location>
</feature>
<protein>
    <recommendedName>
        <fullName evidence="4">Glycosyltransferase RgtA/B/C/D-like domain-containing protein</fullName>
    </recommendedName>
</protein>
<feature type="transmembrane region" description="Helical" evidence="1">
    <location>
        <begin position="335"/>
        <end position="356"/>
    </location>
</feature>
<evidence type="ECO:0000313" key="2">
    <source>
        <dbReference type="EMBL" id="GGH84040.1"/>
    </source>
</evidence>
<evidence type="ECO:0000313" key="3">
    <source>
        <dbReference type="Proteomes" id="UP000637774"/>
    </source>
</evidence>
<dbReference type="RefSeq" id="WP_188561441.1">
    <property type="nucleotide sequence ID" value="NZ_BMGY01000010.1"/>
</dbReference>
<dbReference type="EMBL" id="BMGY01000010">
    <property type="protein sequence ID" value="GGH84040.1"/>
    <property type="molecule type" value="Genomic_DNA"/>
</dbReference>
<keyword evidence="3" id="KW-1185">Reference proteome</keyword>
<sequence>MHRNFNEKTLRRIGTTVFFGGLLLLGLLLTSDYGMCWDEPAERHAGYISLRYVAQRFAPSVLAAGHLANLPELATYSDADHGVAFQLPMAVLEAIFFRHDLRGAYWMRHFLCFATFVLGTWAVYRLGRERFGSWRWGLAGAALLVLSPRIFAEAFYNYKDLVFMNLFAVGGYTLTRLLRRPTAGRALTHALVTALATDVRIMGLLLPALTVAFGGLEMWARPVRRPAFVRALGLYSAAVGPLVVLFWPYLWEAPVQRLLACFKSFRHYRQDLTVLYLGKIQSCQNLPWHYLSGWILITTPVAYSLLFIGGVASVLRNFFRQPQQTLLRVATRRDLLFGAWCGGTLVLLVGINSVVYDGWRHVYFIYPAFMLLAVRGLWAGVRAWRAAPPASATRRLGWVAGAALALGVAHTAVRQVADHPYQHAYFSFLPAPTTGRLFERDYWGVSSRDGLAWIMAHDRSAIIAVSDTLLMVGPVRNNALLLPLADQARLRFVPHAQAQYYIGLYRWHPTPYDTTVYGSVVHEIRVAGLPILTVFRRPGQDLRK</sequence>
<proteinExistence type="predicted"/>
<accession>A0ABQ2A0U5</accession>
<reference evidence="3" key="1">
    <citation type="journal article" date="2019" name="Int. J. Syst. Evol. Microbiol.">
        <title>The Global Catalogue of Microorganisms (GCM) 10K type strain sequencing project: providing services to taxonomists for standard genome sequencing and annotation.</title>
        <authorList>
            <consortium name="The Broad Institute Genomics Platform"/>
            <consortium name="The Broad Institute Genome Sequencing Center for Infectious Disease"/>
            <person name="Wu L."/>
            <person name="Ma J."/>
        </authorList>
    </citation>
    <scope>NUCLEOTIDE SEQUENCE [LARGE SCALE GENOMIC DNA]</scope>
    <source>
        <strain evidence="3">CGMCC 1.14966</strain>
    </source>
</reference>
<feature type="transmembrane region" description="Helical" evidence="1">
    <location>
        <begin position="294"/>
        <end position="315"/>
    </location>
</feature>
<dbReference type="Proteomes" id="UP000637774">
    <property type="component" value="Unassembled WGS sequence"/>
</dbReference>
<comment type="caution">
    <text evidence="2">The sequence shown here is derived from an EMBL/GenBank/DDBJ whole genome shotgun (WGS) entry which is preliminary data.</text>
</comment>
<feature type="transmembrane region" description="Helical" evidence="1">
    <location>
        <begin position="362"/>
        <end position="384"/>
    </location>
</feature>
<feature type="transmembrane region" description="Helical" evidence="1">
    <location>
        <begin position="106"/>
        <end position="124"/>
    </location>
</feature>
<gene>
    <name evidence="2" type="ORF">GCM10011495_15040</name>
</gene>